<dbReference type="PANTHER" id="PTHR10772">
    <property type="entry name" value="10 KDA HEAT SHOCK PROTEIN"/>
    <property type="match status" value="1"/>
</dbReference>
<accession>A0AAD3P2Q9</accession>
<dbReference type="GO" id="GO:0051087">
    <property type="term" value="F:protein-folding chaperone binding"/>
    <property type="evidence" value="ECO:0007669"/>
    <property type="project" value="TreeGrafter"/>
</dbReference>
<dbReference type="GO" id="GO:0051082">
    <property type="term" value="F:unfolded protein binding"/>
    <property type="evidence" value="ECO:0007669"/>
    <property type="project" value="TreeGrafter"/>
</dbReference>
<comment type="similarity">
    <text evidence="1 3 4">Belongs to the GroES chaperonin family.</text>
</comment>
<keyword evidence="2 3" id="KW-0143">Chaperone</keyword>
<evidence type="ECO:0000256" key="2">
    <source>
        <dbReference type="ARBA" id="ARBA00023186"/>
    </source>
</evidence>
<dbReference type="Gene3D" id="2.30.33.40">
    <property type="entry name" value="GroES chaperonin"/>
    <property type="match status" value="1"/>
</dbReference>
<dbReference type="NCBIfam" id="NF001533">
    <property type="entry name" value="PRK00364.2-4"/>
    <property type="match status" value="1"/>
</dbReference>
<keyword evidence="6" id="KW-1185">Reference proteome</keyword>
<protein>
    <recommendedName>
        <fullName evidence="3">Co-chaperonin GroES</fullName>
    </recommendedName>
    <alternativeName>
        <fullName evidence="3">10 kDa chaperonin</fullName>
    </alternativeName>
    <alternativeName>
        <fullName evidence="3">Chaperonin-10</fullName>
        <shortName evidence="3">Cpn10</shortName>
    </alternativeName>
</protein>
<evidence type="ECO:0000313" key="6">
    <source>
        <dbReference type="Proteomes" id="UP001143349"/>
    </source>
</evidence>
<dbReference type="SMART" id="SM00883">
    <property type="entry name" value="Cpn10"/>
    <property type="match status" value="1"/>
</dbReference>
<reference evidence="5" key="2">
    <citation type="submission" date="2023-01" db="EMBL/GenBank/DDBJ databases">
        <authorList>
            <person name="Sun Q."/>
            <person name="Evtushenko L."/>
        </authorList>
    </citation>
    <scope>NUCLEOTIDE SEQUENCE</scope>
    <source>
        <strain evidence="5">VKM B-2222</strain>
    </source>
</reference>
<proteinExistence type="inferred from homology"/>
<dbReference type="HAMAP" id="MF_00580">
    <property type="entry name" value="CH10"/>
    <property type="match status" value="1"/>
</dbReference>
<evidence type="ECO:0000256" key="4">
    <source>
        <dbReference type="RuleBase" id="RU000535"/>
    </source>
</evidence>
<dbReference type="CDD" id="cd00320">
    <property type="entry name" value="cpn10"/>
    <property type="match status" value="1"/>
</dbReference>
<comment type="subcellular location">
    <subcellularLocation>
        <location evidence="3">Cytoplasm</location>
    </subcellularLocation>
</comment>
<organism evidence="5 6">
    <name type="scientific">Paracoccus kondratievae</name>
    <dbReference type="NCBI Taxonomy" id="135740"/>
    <lineage>
        <taxon>Bacteria</taxon>
        <taxon>Pseudomonadati</taxon>
        <taxon>Pseudomonadota</taxon>
        <taxon>Alphaproteobacteria</taxon>
        <taxon>Rhodobacterales</taxon>
        <taxon>Paracoccaceae</taxon>
        <taxon>Paracoccus</taxon>
    </lineage>
</organism>
<dbReference type="InterPro" id="IPR011032">
    <property type="entry name" value="GroES-like_sf"/>
</dbReference>
<comment type="subunit">
    <text evidence="3">Heptamer of 7 subunits arranged in a ring. Interacts with the chaperonin GroEL.</text>
</comment>
<dbReference type="PANTHER" id="PTHR10772:SF58">
    <property type="entry name" value="CO-CHAPERONIN GROES"/>
    <property type="match status" value="1"/>
</dbReference>
<dbReference type="PROSITE" id="PS00681">
    <property type="entry name" value="CHAPERONINS_CPN10"/>
    <property type="match status" value="1"/>
</dbReference>
<sequence length="121" mass="12887">MGGIGTHHKRVPTAATLQPETPECSTMAFKPLHDRVLVRRVQSDEKTKGGLIIPDSAKEKPAEGEVIAVGEGARKDSGELITPAVKAGDRVLFGKWSGTEVTIDGEELLIMKESDILGIIG</sequence>
<comment type="caution">
    <text evidence="5">The sequence shown here is derived from an EMBL/GenBank/DDBJ whole genome shotgun (WGS) entry which is preliminary data.</text>
</comment>
<dbReference type="NCBIfam" id="NF001529">
    <property type="entry name" value="PRK00364.1-5"/>
    <property type="match status" value="1"/>
</dbReference>
<keyword evidence="3" id="KW-0963">Cytoplasm</keyword>
<dbReference type="GO" id="GO:0005737">
    <property type="term" value="C:cytoplasm"/>
    <property type="evidence" value="ECO:0007669"/>
    <property type="project" value="UniProtKB-SubCell"/>
</dbReference>
<reference evidence="5" key="1">
    <citation type="journal article" date="2014" name="Int. J. Syst. Evol. Microbiol.">
        <title>Complete genome sequence of Corynebacterium casei LMG S-19264T (=DSM 44701T), isolated from a smear-ripened cheese.</title>
        <authorList>
            <consortium name="US DOE Joint Genome Institute (JGI-PGF)"/>
            <person name="Walter F."/>
            <person name="Albersmeier A."/>
            <person name="Kalinowski J."/>
            <person name="Ruckert C."/>
        </authorList>
    </citation>
    <scope>NUCLEOTIDE SEQUENCE</scope>
    <source>
        <strain evidence="5">VKM B-2222</strain>
    </source>
</reference>
<dbReference type="GO" id="GO:0044183">
    <property type="term" value="F:protein folding chaperone"/>
    <property type="evidence" value="ECO:0007669"/>
    <property type="project" value="InterPro"/>
</dbReference>
<dbReference type="InterPro" id="IPR018369">
    <property type="entry name" value="Chaprnonin_Cpn10_CS"/>
</dbReference>
<dbReference type="AlphaFoldDB" id="A0AAD3P2Q9"/>
<evidence type="ECO:0000256" key="3">
    <source>
        <dbReference type="HAMAP-Rule" id="MF_00580"/>
    </source>
</evidence>
<dbReference type="EMBL" id="BSFH01000097">
    <property type="protein sequence ID" value="GLK65959.1"/>
    <property type="molecule type" value="Genomic_DNA"/>
</dbReference>
<dbReference type="FunFam" id="2.30.33.40:FF:000001">
    <property type="entry name" value="10 kDa chaperonin"/>
    <property type="match status" value="1"/>
</dbReference>
<evidence type="ECO:0000256" key="1">
    <source>
        <dbReference type="ARBA" id="ARBA00006975"/>
    </source>
</evidence>
<evidence type="ECO:0000313" key="5">
    <source>
        <dbReference type="EMBL" id="GLK65959.1"/>
    </source>
</evidence>
<dbReference type="NCBIfam" id="NF001527">
    <property type="entry name" value="PRK00364.1-2"/>
    <property type="match status" value="1"/>
</dbReference>
<dbReference type="GO" id="GO:0005524">
    <property type="term" value="F:ATP binding"/>
    <property type="evidence" value="ECO:0007669"/>
    <property type="project" value="InterPro"/>
</dbReference>
<comment type="function">
    <text evidence="3 4">Together with the chaperonin GroEL, plays an essential role in assisting protein folding. The GroEL-GroES system forms a nano-cage that allows encapsulation of the non-native substrate proteins and provides a physical environment optimized to promote and accelerate protein folding. GroES binds to the apical surface of the GroEL ring, thereby capping the opening of the GroEL channel.</text>
</comment>
<dbReference type="PRINTS" id="PR00297">
    <property type="entry name" value="CHAPERONIN10"/>
</dbReference>
<dbReference type="SUPFAM" id="SSF50129">
    <property type="entry name" value="GroES-like"/>
    <property type="match status" value="1"/>
</dbReference>
<dbReference type="Proteomes" id="UP001143349">
    <property type="component" value="Unassembled WGS sequence"/>
</dbReference>
<dbReference type="InterPro" id="IPR037124">
    <property type="entry name" value="Chaperonin_GroES_sf"/>
</dbReference>
<dbReference type="InterPro" id="IPR020818">
    <property type="entry name" value="Chaperonin_GroES"/>
</dbReference>
<dbReference type="GO" id="GO:0046872">
    <property type="term" value="F:metal ion binding"/>
    <property type="evidence" value="ECO:0007669"/>
    <property type="project" value="TreeGrafter"/>
</dbReference>
<dbReference type="Pfam" id="PF00166">
    <property type="entry name" value="Cpn10"/>
    <property type="match status" value="1"/>
</dbReference>
<name>A0AAD3P2Q9_9RHOB</name>
<gene>
    <name evidence="3 5" type="primary">groS</name>
    <name evidence="3" type="synonym">groES</name>
    <name evidence="5" type="ORF">GCM10017635_34360</name>
</gene>
<dbReference type="NCBIfam" id="NF001531">
    <property type="entry name" value="PRK00364.2-2"/>
    <property type="match status" value="1"/>
</dbReference>